<proteinExistence type="predicted"/>
<gene>
    <name evidence="1" type="ORF">PS2015_605</name>
</gene>
<dbReference type="AlphaFoldDB" id="A0A0S2KAH2"/>
<accession>A0A0S2KAH2</accession>
<dbReference type="Proteomes" id="UP000065641">
    <property type="component" value="Chromosome"/>
</dbReference>
<dbReference type="KEGG" id="pspi:PS2015_605"/>
<dbReference type="RefSeq" id="WP_058020824.1">
    <property type="nucleotide sequence ID" value="NZ_CP013189.1"/>
</dbReference>
<reference evidence="1 2" key="1">
    <citation type="submission" date="2015-11" db="EMBL/GenBank/DDBJ databases">
        <authorList>
            <person name="Zhang Y."/>
            <person name="Guo Z."/>
        </authorList>
    </citation>
    <scope>NUCLEOTIDE SEQUENCE [LARGE SCALE GENOMIC DNA]</scope>
    <source>
        <strain evidence="1 2">KCTC 32221</strain>
    </source>
</reference>
<protein>
    <recommendedName>
        <fullName evidence="3">DUF3445 domain-containing protein</fullName>
    </recommendedName>
</protein>
<dbReference type="Pfam" id="PF11927">
    <property type="entry name" value="HODM_asu-like"/>
    <property type="match status" value="1"/>
</dbReference>
<dbReference type="OrthoDB" id="5242510at2"/>
<dbReference type="STRING" id="1249552.PS2015_605"/>
<sequence length="289" mass="33144">MSYYAFRDHKQLLSMGLARLDLADWLQPDKKLAEQSTLKKALWQHQGEQVFKALPESAAAQREVADLLAHHLPAHFPELYTPADQGLWCAPMQTTHHWDRHDNPLLQASWCVQEDLCLLQAFADGYRLTAASLCAPSYWRLLDKIGKPLDLIHAPVPGYSDQLSARINRFFSHIKVEHPVWRGNWSVVSSDQLYQPGIEPSPPIKEVEQIGERCFLRCERQTLRRLPESSAVLFTIKVTLEPLSDFCQSPEILRDLKAAIDGLSKEERLYKSLHLLEPALSQWLQHQLD</sequence>
<evidence type="ECO:0000313" key="2">
    <source>
        <dbReference type="Proteomes" id="UP000065641"/>
    </source>
</evidence>
<organism evidence="1 2">
    <name type="scientific">Pseudohongiella spirulinae</name>
    <dbReference type="NCBI Taxonomy" id="1249552"/>
    <lineage>
        <taxon>Bacteria</taxon>
        <taxon>Pseudomonadati</taxon>
        <taxon>Pseudomonadota</taxon>
        <taxon>Gammaproteobacteria</taxon>
        <taxon>Pseudomonadales</taxon>
        <taxon>Pseudohongiellaceae</taxon>
        <taxon>Pseudohongiella</taxon>
    </lineage>
</organism>
<name>A0A0S2KAH2_9GAMM</name>
<dbReference type="EMBL" id="CP013189">
    <property type="protein sequence ID" value="ALO45288.1"/>
    <property type="molecule type" value="Genomic_DNA"/>
</dbReference>
<dbReference type="InterPro" id="IPR021848">
    <property type="entry name" value="HODM_asu-like"/>
</dbReference>
<evidence type="ECO:0000313" key="1">
    <source>
        <dbReference type="EMBL" id="ALO45288.1"/>
    </source>
</evidence>
<evidence type="ECO:0008006" key="3">
    <source>
        <dbReference type="Google" id="ProtNLM"/>
    </source>
</evidence>
<keyword evidence="2" id="KW-1185">Reference proteome</keyword>